<dbReference type="Proteomes" id="UP000296216">
    <property type="component" value="Plasmid pHSAL2"/>
</dbReference>
<evidence type="ECO:0000313" key="2">
    <source>
        <dbReference type="EMBL" id="QCC46156.1"/>
    </source>
</evidence>
<evidence type="ECO:0000313" key="3">
    <source>
        <dbReference type="EMBL" id="TYO73825.1"/>
    </source>
</evidence>
<reference evidence="2 4" key="1">
    <citation type="journal article" date="2019" name="Microbiol. Resour. Announc.">
        <title>The Genome Sequence of the Halobacterium salinarum Type Strain Is Closely Related to That of Laboratory Strains NRC-1 and R1.</title>
        <authorList>
            <person name="Pfeiffer F."/>
            <person name="Marchfelder A."/>
            <person name="Habermann B."/>
            <person name="Dyall-Smith M.L."/>
        </authorList>
    </citation>
    <scope>NUCLEOTIDE SEQUENCE [LARGE SCALE GENOMIC DNA]</scope>
    <source>
        <strain evidence="2">91-R6</strain>
        <strain evidence="4">ATCC 33171 / DSM 3754 / JCM 8978 / NBRC 102687 / NCIMB 764 / 91-R6</strain>
        <plasmid evidence="4">phsal2</plasmid>
    </source>
</reference>
<evidence type="ECO:0000259" key="1">
    <source>
        <dbReference type="Pfam" id="PF12850"/>
    </source>
</evidence>
<dbReference type="RefSeq" id="WP_136361754.1">
    <property type="nucleotide sequence ID" value="NZ_VRYN01000016.1"/>
</dbReference>
<reference evidence="3 5" key="2">
    <citation type="submission" date="2019-07" db="EMBL/GenBank/DDBJ databases">
        <title>Genomic Encyclopedia of Archaeal and Bacterial Type Strains, Phase II (KMG-II): from individual species to whole genera.</title>
        <authorList>
            <person name="Goeker M."/>
        </authorList>
    </citation>
    <scope>NUCLEOTIDE SEQUENCE [LARGE SCALE GENOMIC DNA]</scope>
    <source>
        <strain evidence="3 5">DSM 3754</strain>
    </source>
</reference>
<organism evidence="2 4">
    <name type="scientific">Halobacterium salinarum (strain ATCC 33171 / DSM 3754 / JCM 8978 / NBRC 102687 / NCIMB 764 / 91-R6)</name>
    <dbReference type="NCBI Taxonomy" id="2597657"/>
    <lineage>
        <taxon>Archaea</taxon>
        <taxon>Methanobacteriati</taxon>
        <taxon>Methanobacteriota</taxon>
        <taxon>Stenosarchaea group</taxon>
        <taxon>Halobacteria</taxon>
        <taxon>Halobacteriales</taxon>
        <taxon>Halobacteriaceae</taxon>
        <taxon>Halobacterium</taxon>
    </lineage>
</organism>
<accession>A0A4D6GYC0</accession>
<proteinExistence type="predicted"/>
<gene>
    <name evidence="3" type="ORF">APQ99_02363</name>
    <name evidence="2" type="ORF">HBSAL_13225</name>
</gene>
<evidence type="ECO:0000313" key="5">
    <source>
        <dbReference type="Proteomes" id="UP000323075"/>
    </source>
</evidence>
<dbReference type="Proteomes" id="UP000323075">
    <property type="component" value="Unassembled WGS sequence"/>
</dbReference>
<dbReference type="SUPFAM" id="SSF56300">
    <property type="entry name" value="Metallo-dependent phosphatases"/>
    <property type="match status" value="1"/>
</dbReference>
<protein>
    <submittedName>
        <fullName evidence="2">Metallophosphoesterase domain protein</fullName>
    </submittedName>
    <submittedName>
        <fullName evidence="3">Putative phosphodiesterase</fullName>
    </submittedName>
</protein>
<dbReference type="InterPro" id="IPR024654">
    <property type="entry name" value="Calcineurin-like_PHP_lpxH"/>
</dbReference>
<dbReference type="InterPro" id="IPR029052">
    <property type="entry name" value="Metallo-depent_PP-like"/>
</dbReference>
<dbReference type="EMBL" id="VRYN01000016">
    <property type="protein sequence ID" value="TYO73825.1"/>
    <property type="molecule type" value="Genomic_DNA"/>
</dbReference>
<geneLocation type="plasmid" evidence="2">
    <name>pHSAL2</name>
</geneLocation>
<dbReference type="Gene3D" id="3.60.21.10">
    <property type="match status" value="1"/>
</dbReference>
<dbReference type="AlphaFoldDB" id="A0A4D6GYC0"/>
<keyword evidence="2" id="KW-0614">Plasmid</keyword>
<name>A0A4D6GYC0_HALS9</name>
<dbReference type="GeneID" id="39856367"/>
<dbReference type="Pfam" id="PF12850">
    <property type="entry name" value="Metallophos_2"/>
    <property type="match status" value="1"/>
</dbReference>
<sequence length="291" mass="33039">MAADDVETLRLLCMGDNHGDVDSLERVVDGTEGEEFDFVIHVGDITNAWFDGVDEGREQLEAVTPYFETLHERGEFLYIWGNRDGAIGPEQPFQDYDLPGTFIPEDDTITVAGETFTQNPELVEDETILVNHYWHPELLEHFAGKAYFSGHIHTGRYKNKALNTAFLYRTADHGADALLGAYFVVEIASDGTWQVDFRNIGQVRKGICPKHQALGVQFVPDYWRQDCQFCYDEDDFYSEVVRTALYGLGTVQAEAEIDEVVESATSTFGATPPSFESRLREFLEERTEEHR</sequence>
<evidence type="ECO:0000313" key="4">
    <source>
        <dbReference type="Proteomes" id="UP000296216"/>
    </source>
</evidence>
<feature type="domain" description="Calcineurin-like phosphoesterase" evidence="1">
    <location>
        <begin position="10"/>
        <end position="159"/>
    </location>
</feature>
<reference evidence="2" key="3">
    <citation type="journal article" name="MicrobiologyOpen">
        <title>Whole-genome comparison between the type strain of Halobacterium salinarum (DSM 3754(T)) and the laboratory strains R1 and NRC-1.</title>
        <authorList>
            <person name="Pfeiffer F."/>
            <person name="Losensky G."/>
            <person name="Marchfelder A."/>
            <person name="Habermann B."/>
            <person name="Dyall-Smith M."/>
        </authorList>
    </citation>
    <scope>NUCLEOTIDE SEQUENCE</scope>
    <source>
        <strain evidence="2">91-R6</strain>
    </source>
</reference>
<geneLocation type="plasmid" evidence="4">
    <name>phsal2</name>
</geneLocation>
<dbReference type="EMBL" id="CP038633">
    <property type="protein sequence ID" value="QCC46156.1"/>
    <property type="molecule type" value="Genomic_DNA"/>
</dbReference>